<name>A0A1Y2EWS5_9BASI</name>
<dbReference type="Pfam" id="PF07687">
    <property type="entry name" value="M20_dimer"/>
    <property type="match status" value="1"/>
</dbReference>
<dbReference type="Pfam" id="PF01546">
    <property type="entry name" value="Peptidase_M20"/>
    <property type="match status" value="1"/>
</dbReference>
<evidence type="ECO:0000313" key="9">
    <source>
        <dbReference type="EMBL" id="ORY76000.1"/>
    </source>
</evidence>
<evidence type="ECO:0000256" key="3">
    <source>
        <dbReference type="ARBA" id="ARBA00022723"/>
    </source>
</evidence>
<reference evidence="9 10" key="1">
    <citation type="submission" date="2016-07" db="EMBL/GenBank/DDBJ databases">
        <title>Pervasive Adenine N6-methylation of Active Genes in Fungi.</title>
        <authorList>
            <consortium name="DOE Joint Genome Institute"/>
            <person name="Mondo S.J."/>
            <person name="Dannebaum R.O."/>
            <person name="Kuo R.C."/>
            <person name="Labutti K."/>
            <person name="Haridas S."/>
            <person name="Kuo A."/>
            <person name="Salamov A."/>
            <person name="Ahrendt S.R."/>
            <person name="Lipzen A."/>
            <person name="Sullivan W."/>
            <person name="Andreopoulos W.B."/>
            <person name="Clum A."/>
            <person name="Lindquist E."/>
            <person name="Daum C."/>
            <person name="Ramamoorthy G.K."/>
            <person name="Gryganskyi A."/>
            <person name="Culley D."/>
            <person name="Magnuson J.K."/>
            <person name="James T.Y."/>
            <person name="O'Malley M.A."/>
            <person name="Stajich J.E."/>
            <person name="Spatafora J.W."/>
            <person name="Visel A."/>
            <person name="Grigoriev I.V."/>
        </authorList>
    </citation>
    <scope>NUCLEOTIDE SEQUENCE [LARGE SCALE GENOMIC DNA]</scope>
    <source>
        <strain evidence="9 10">62-1032</strain>
    </source>
</reference>
<dbReference type="InterPro" id="IPR001261">
    <property type="entry name" value="ArgE/DapE_CS"/>
</dbReference>
<dbReference type="GO" id="GO:1990845">
    <property type="term" value="P:adaptive thermogenesis"/>
    <property type="evidence" value="ECO:0007669"/>
    <property type="project" value="UniProtKB-ARBA"/>
</dbReference>
<dbReference type="SUPFAM" id="SSF53187">
    <property type="entry name" value="Zn-dependent exopeptidases"/>
    <property type="match status" value="1"/>
</dbReference>
<evidence type="ECO:0000313" key="10">
    <source>
        <dbReference type="Proteomes" id="UP000193467"/>
    </source>
</evidence>
<dbReference type="GO" id="GO:0051603">
    <property type="term" value="P:proteolysis involved in protein catabolic process"/>
    <property type="evidence" value="ECO:0007669"/>
    <property type="project" value="TreeGrafter"/>
</dbReference>
<dbReference type="FunFam" id="1.10.150.900:FF:000003">
    <property type="entry name" value="N-fatty-acyl-amino acid synthase/hydrolase PM20D1"/>
    <property type="match status" value="1"/>
</dbReference>
<dbReference type="SUPFAM" id="SSF55031">
    <property type="entry name" value="Bacterial exopeptidase dimerisation domain"/>
    <property type="match status" value="1"/>
</dbReference>
<dbReference type="GO" id="GO:0043605">
    <property type="term" value="P:amide catabolic process"/>
    <property type="evidence" value="ECO:0007669"/>
    <property type="project" value="UniProtKB-ARBA"/>
</dbReference>
<evidence type="ECO:0000256" key="5">
    <source>
        <dbReference type="ARBA" id="ARBA00022833"/>
    </source>
</evidence>
<dbReference type="PANTHER" id="PTHR45962">
    <property type="entry name" value="N-FATTY-ACYL-AMINO ACID SYNTHASE/HYDROLASE PM20D1"/>
    <property type="match status" value="1"/>
</dbReference>
<dbReference type="PANTHER" id="PTHR45962:SF1">
    <property type="entry name" value="N-FATTY-ACYL-AMINO ACID SYNTHASE_HYDROLASE PM20D1"/>
    <property type="match status" value="1"/>
</dbReference>
<comment type="caution">
    <text evidence="9">The sequence shown here is derived from an EMBL/GenBank/DDBJ whole genome shotgun (WGS) entry which is preliminary data.</text>
</comment>
<feature type="binding site" evidence="7">
    <location>
        <position position="172"/>
    </location>
    <ligand>
        <name>Zn(2+)</name>
        <dbReference type="ChEBI" id="CHEBI:29105"/>
        <label>2</label>
    </ligand>
</feature>
<dbReference type="GO" id="GO:0043604">
    <property type="term" value="P:amide biosynthetic process"/>
    <property type="evidence" value="ECO:0007669"/>
    <property type="project" value="UniProtKB-ARBA"/>
</dbReference>
<dbReference type="InterPro" id="IPR011650">
    <property type="entry name" value="Peptidase_M20_dimer"/>
</dbReference>
<gene>
    <name evidence="9" type="ORF">BCR35DRAFT_280664</name>
</gene>
<organism evidence="9 10">
    <name type="scientific">Leucosporidium creatinivorum</name>
    <dbReference type="NCBI Taxonomy" id="106004"/>
    <lineage>
        <taxon>Eukaryota</taxon>
        <taxon>Fungi</taxon>
        <taxon>Dikarya</taxon>
        <taxon>Basidiomycota</taxon>
        <taxon>Pucciniomycotina</taxon>
        <taxon>Microbotryomycetes</taxon>
        <taxon>Leucosporidiales</taxon>
        <taxon>Leucosporidium</taxon>
    </lineage>
</organism>
<feature type="domain" description="Peptidase M20 dimerisation" evidence="8">
    <location>
        <begin position="290"/>
        <end position="435"/>
    </location>
</feature>
<evidence type="ECO:0000256" key="7">
    <source>
        <dbReference type="PIRSR" id="PIRSR037217-2"/>
    </source>
</evidence>
<keyword evidence="3 7" id="KW-0479">Metal-binding</keyword>
<feature type="binding site" evidence="7">
    <location>
        <position position="208"/>
    </location>
    <ligand>
        <name>Zn(2+)</name>
        <dbReference type="ChEBI" id="CHEBI:29105"/>
        <label>1</label>
    </ligand>
</feature>
<evidence type="ECO:0000256" key="2">
    <source>
        <dbReference type="ARBA" id="ARBA00022670"/>
    </source>
</evidence>
<comment type="similarity">
    <text evidence="1">Belongs to the peptidase M20A family.</text>
</comment>
<dbReference type="GO" id="GO:0006520">
    <property type="term" value="P:amino acid metabolic process"/>
    <property type="evidence" value="ECO:0007669"/>
    <property type="project" value="UniProtKB-ARBA"/>
</dbReference>
<evidence type="ECO:0000256" key="1">
    <source>
        <dbReference type="ARBA" id="ARBA00006247"/>
    </source>
</evidence>
<feature type="binding site" evidence="7">
    <location>
        <position position="532"/>
    </location>
    <ligand>
        <name>Zn(2+)</name>
        <dbReference type="ChEBI" id="CHEBI:29105"/>
        <label>1</label>
    </ligand>
</feature>
<dbReference type="GO" id="GO:0006629">
    <property type="term" value="P:lipid metabolic process"/>
    <property type="evidence" value="ECO:0007669"/>
    <property type="project" value="UniProtKB-ARBA"/>
</dbReference>
<dbReference type="InParanoid" id="A0A1Y2EWS5"/>
<dbReference type="GO" id="GO:0016810">
    <property type="term" value="F:hydrolase activity, acting on carbon-nitrogen (but not peptide) bonds"/>
    <property type="evidence" value="ECO:0007669"/>
    <property type="project" value="UniProtKB-ARBA"/>
</dbReference>
<dbReference type="FunCoup" id="A0A1Y2EWS5">
    <property type="interactions" value="8"/>
</dbReference>
<dbReference type="FunFam" id="3.40.630.10:FF:000027">
    <property type="entry name" value="N-fatty-acyl-amino acid synthase/hydrolase PM20D1"/>
    <property type="match status" value="1"/>
</dbReference>
<dbReference type="GO" id="GO:0000328">
    <property type="term" value="C:fungal-type vacuole lumen"/>
    <property type="evidence" value="ECO:0007669"/>
    <property type="project" value="TreeGrafter"/>
</dbReference>
<dbReference type="GO" id="GO:0005576">
    <property type="term" value="C:extracellular region"/>
    <property type="evidence" value="ECO:0007669"/>
    <property type="project" value="UniProtKB-ARBA"/>
</dbReference>
<evidence type="ECO:0000256" key="4">
    <source>
        <dbReference type="ARBA" id="ARBA00022801"/>
    </source>
</evidence>
<dbReference type="STRING" id="106004.A0A1Y2EWS5"/>
<dbReference type="OrthoDB" id="3064516at2759"/>
<keyword evidence="10" id="KW-1185">Reference proteome</keyword>
<protein>
    <submittedName>
        <fullName evidence="9">Vacuole protein</fullName>
    </submittedName>
</protein>
<dbReference type="InterPro" id="IPR047177">
    <property type="entry name" value="Pept_M20A"/>
</dbReference>
<feature type="binding site" evidence="7">
    <location>
        <position position="271"/>
    </location>
    <ligand>
        <name>Zn(2+)</name>
        <dbReference type="ChEBI" id="CHEBI:29105"/>
        <label>2</label>
    </ligand>
</feature>
<feature type="active site" description="Proton acceptor" evidence="6">
    <location>
        <position position="242"/>
    </location>
</feature>
<dbReference type="CDD" id="cd05674">
    <property type="entry name" value="M20_yscS"/>
    <property type="match status" value="1"/>
</dbReference>
<dbReference type="Gene3D" id="1.10.150.900">
    <property type="match status" value="1"/>
</dbReference>
<dbReference type="PROSITE" id="PS00758">
    <property type="entry name" value="ARGE_DAPE_CPG2_1"/>
    <property type="match status" value="1"/>
</dbReference>
<feature type="binding site" evidence="7">
    <location>
        <position position="208"/>
    </location>
    <ligand>
        <name>Zn(2+)</name>
        <dbReference type="ChEBI" id="CHEBI:29105"/>
        <label>2</label>
    </ligand>
</feature>
<keyword evidence="2" id="KW-0645">Protease</keyword>
<evidence type="ECO:0000256" key="6">
    <source>
        <dbReference type="PIRSR" id="PIRSR037217-1"/>
    </source>
</evidence>
<dbReference type="Gene3D" id="3.40.630.10">
    <property type="entry name" value="Zn peptidases"/>
    <property type="match status" value="1"/>
</dbReference>
<dbReference type="GO" id="GO:0004181">
    <property type="term" value="F:metallocarboxypeptidase activity"/>
    <property type="evidence" value="ECO:0007669"/>
    <property type="project" value="InterPro"/>
</dbReference>
<keyword evidence="4" id="KW-0378">Hydrolase</keyword>
<dbReference type="InterPro" id="IPR017141">
    <property type="entry name" value="Pept_M20_carboxypep"/>
</dbReference>
<keyword evidence="5 7" id="KW-0862">Zinc</keyword>
<feature type="active site" evidence="6">
    <location>
        <position position="174"/>
    </location>
</feature>
<dbReference type="AlphaFoldDB" id="A0A1Y2EWS5"/>
<dbReference type="InterPro" id="IPR036264">
    <property type="entry name" value="Bact_exopeptidase_dim_dom"/>
</dbReference>
<dbReference type="GO" id="GO:0046872">
    <property type="term" value="F:metal ion binding"/>
    <property type="evidence" value="ECO:0007669"/>
    <property type="project" value="UniProtKB-KW"/>
</dbReference>
<proteinExistence type="inferred from homology"/>
<accession>A0A1Y2EWS5</accession>
<dbReference type="PIRSF" id="PIRSF037217">
    <property type="entry name" value="Carboxypeptidase_S"/>
    <property type="match status" value="1"/>
</dbReference>
<feature type="binding site" evidence="7">
    <location>
        <position position="243"/>
    </location>
    <ligand>
        <name>Zn(2+)</name>
        <dbReference type="ChEBI" id="CHEBI:29105"/>
        <label>1</label>
    </ligand>
</feature>
<evidence type="ECO:0000259" key="8">
    <source>
        <dbReference type="Pfam" id="PF07687"/>
    </source>
</evidence>
<sequence length="563" mass="61733">MAAKRPTGAAAPLPSSSSRGRQLALSLAPLFLLPLLYSSGVTKSLTRLSSYISPSQEPTVLVSKPIASCPVQVEPRSIGVDWRPEDDKEYVRKAVERLQGAVRIPTESFDDMAEDAEQEPRFKIMLQLHDYLENTFPLLHVQVERERVAGYGLLYTWKGSDPSLKPIALMAHQDVVPVNRDTVGRWTHDPFSGYLDEQGWIWGRGSADCKNTLVGALSAIEKLCAEGFKPTRTVIVMSGADEEVSGRRTARHLSETLLARYGHHGIALIIDEGPGLDTSYGRPFAHLGLAEKGAVTLDISVHTPGGHSSMPPEHTGIGILSLLLVELEKNPFPPMLREGNPMLSELLCGAEHGTMHPALKARVEDHMEWKQLGVELAKKNPIFRAFLGTSQAIDLVQGGIKVNALPELSTASANYRIDFLSSVNETLTRLTSILAPVVASLEMTLDAFGSHAEATNNVVRLRSRAALEPAPLTPSHGPAFELMSGTVKHVFEGAIVAPSGMIANTDTKWTWNLTRNIYRFVPSTQNLIQGYHTVDERIHTDAHISAIHFFHTLIRNTEGWTDD</sequence>
<dbReference type="InterPro" id="IPR002933">
    <property type="entry name" value="Peptidase_M20"/>
</dbReference>
<dbReference type="EMBL" id="MCGR01000036">
    <property type="protein sequence ID" value="ORY76000.1"/>
    <property type="molecule type" value="Genomic_DNA"/>
</dbReference>
<dbReference type="Proteomes" id="UP000193467">
    <property type="component" value="Unassembled WGS sequence"/>
</dbReference>